<evidence type="ECO:0000313" key="2">
    <source>
        <dbReference type="EMBL" id="ADE54954.1"/>
    </source>
</evidence>
<keyword evidence="3" id="KW-1185">Reference proteome</keyword>
<gene>
    <name evidence="2" type="ordered locus">Caka_1936</name>
</gene>
<evidence type="ECO:0008006" key="4">
    <source>
        <dbReference type="Google" id="ProtNLM"/>
    </source>
</evidence>
<evidence type="ECO:0000313" key="3">
    <source>
        <dbReference type="Proteomes" id="UP000000925"/>
    </source>
</evidence>
<feature type="transmembrane region" description="Helical" evidence="1">
    <location>
        <begin position="190"/>
        <end position="207"/>
    </location>
</feature>
<reference evidence="2 3" key="1">
    <citation type="journal article" date="2010" name="Stand. Genomic Sci.">
        <title>Complete genome sequence of Coraliomargarita akajimensis type strain (04OKA010-24).</title>
        <authorList>
            <person name="Mavromatis K."/>
            <person name="Abt B."/>
            <person name="Brambilla E."/>
            <person name="Lapidus A."/>
            <person name="Copeland A."/>
            <person name="Deshpande S."/>
            <person name="Nolan M."/>
            <person name="Lucas S."/>
            <person name="Tice H."/>
            <person name="Cheng J.F."/>
            <person name="Han C."/>
            <person name="Detter J.C."/>
            <person name="Woyke T."/>
            <person name="Goodwin L."/>
            <person name="Pitluck S."/>
            <person name="Held B."/>
            <person name="Brettin T."/>
            <person name="Tapia R."/>
            <person name="Ivanova N."/>
            <person name="Mikhailova N."/>
            <person name="Pati A."/>
            <person name="Liolios K."/>
            <person name="Chen A."/>
            <person name="Palaniappan K."/>
            <person name="Land M."/>
            <person name="Hauser L."/>
            <person name="Chang Y.J."/>
            <person name="Jeffries C.D."/>
            <person name="Rohde M."/>
            <person name="Goker M."/>
            <person name="Bristow J."/>
            <person name="Eisen J.A."/>
            <person name="Markowitz V."/>
            <person name="Hugenholtz P."/>
            <person name="Klenk H.P."/>
            <person name="Kyrpides N.C."/>
        </authorList>
    </citation>
    <scope>NUCLEOTIDE SEQUENCE [LARGE SCALE GENOMIC DNA]</scope>
    <source>
        <strain evidence="3">DSM 45221 / IAM 15411 / JCM 23193 / KCTC 12865</strain>
    </source>
</reference>
<feature type="transmembrane region" description="Helical" evidence="1">
    <location>
        <begin position="266"/>
        <end position="283"/>
    </location>
</feature>
<dbReference type="OrthoDB" id="186957at2"/>
<dbReference type="HOGENOM" id="CLU_428796_0_0_0"/>
<feature type="transmembrane region" description="Helical" evidence="1">
    <location>
        <begin position="379"/>
        <end position="395"/>
    </location>
</feature>
<dbReference type="KEGG" id="caa:Caka_1936"/>
<feature type="transmembrane region" description="Helical" evidence="1">
    <location>
        <begin position="402"/>
        <end position="417"/>
    </location>
</feature>
<dbReference type="RefSeq" id="WP_013043676.1">
    <property type="nucleotide sequence ID" value="NC_014008.1"/>
</dbReference>
<name>D5EKP7_CORAD</name>
<feature type="transmembrane region" description="Helical" evidence="1">
    <location>
        <begin position="237"/>
        <end position="254"/>
    </location>
</feature>
<feature type="transmembrane region" description="Helical" evidence="1">
    <location>
        <begin position="451"/>
        <end position="470"/>
    </location>
</feature>
<proteinExistence type="predicted"/>
<organism evidence="2 3">
    <name type="scientific">Coraliomargarita akajimensis (strain DSM 45221 / IAM 15411 / JCM 23193 / KCTC 12865 / 04OKA010-24)</name>
    <dbReference type="NCBI Taxonomy" id="583355"/>
    <lineage>
        <taxon>Bacteria</taxon>
        <taxon>Pseudomonadati</taxon>
        <taxon>Verrucomicrobiota</taxon>
        <taxon>Opitutia</taxon>
        <taxon>Puniceicoccales</taxon>
        <taxon>Coraliomargaritaceae</taxon>
        <taxon>Coraliomargarita</taxon>
    </lineage>
</organism>
<accession>D5EKP7</accession>
<feature type="transmembrane region" description="Helical" evidence="1">
    <location>
        <begin position="214"/>
        <end position="231"/>
    </location>
</feature>
<sequence length="638" mass="71329">MSREPTTNSKSTTLWLATVLVVLSGLTIWSAHQWNHAWVERSAKFFPAELIAPSALDEAAWNYPVYRSNDTYQWVYSADELARGNPQSLRHRDNEGPNEGRPHAWSSILARCLYWGGSLNAKLHDWPIIRGIHDLTHWFGPLCFIAFVASAAQLIRRINPETSPTLTATLLFFVPTISWDFAFSRTDHEILFQFCWLFQFTALLSLSRRQTRQPFFWALLGGLGAGLGWWLGSTAQAALGILTLLACLAGNGLAKKEQTALLRDPWLIWGMTACAIILLALILDQRFPVGTSINALHPIYLLAQLGASLICAIGLRPASTARASLLGLGLLMGLCPALWIWLKKGDAHLWFDPLQKRFHDSIVEMQSPFSNGLWQSNETLILLLLLILALVCINWQKSEQRAAALAVIGLGALAFLQTRWQGLAATAATLSVLFSIQTASEKESQWRMLTARYSSLLLCSGLFILWGMHWRKLPEKPSQQFLIDFYVQVAGRDLNLNLQALNQTDSSPVLLPMSYATASTLYPKVHPLGTFYWENDIGLGDACRIYAADKHADAFSLINQHAIQFIAVSRLQLGIPHANLSNTIANGADQPPLESTFAWQLSFADNLPEWIEEIPYYGSIDPRVYSARLYRTIRAESE</sequence>
<dbReference type="Proteomes" id="UP000000925">
    <property type="component" value="Chromosome"/>
</dbReference>
<dbReference type="STRING" id="583355.Caka_1936"/>
<keyword evidence="1" id="KW-1133">Transmembrane helix</keyword>
<feature type="transmembrane region" description="Helical" evidence="1">
    <location>
        <begin position="12"/>
        <end position="31"/>
    </location>
</feature>
<keyword evidence="1" id="KW-0812">Transmembrane</keyword>
<feature type="transmembrane region" description="Helical" evidence="1">
    <location>
        <begin position="323"/>
        <end position="342"/>
    </location>
</feature>
<dbReference type="AlphaFoldDB" id="D5EKP7"/>
<dbReference type="EMBL" id="CP001998">
    <property type="protein sequence ID" value="ADE54954.1"/>
    <property type="molecule type" value="Genomic_DNA"/>
</dbReference>
<evidence type="ECO:0000256" key="1">
    <source>
        <dbReference type="SAM" id="Phobius"/>
    </source>
</evidence>
<feature type="transmembrane region" description="Helical" evidence="1">
    <location>
        <begin position="295"/>
        <end position="316"/>
    </location>
</feature>
<keyword evidence="1" id="KW-0472">Membrane</keyword>
<protein>
    <recommendedName>
        <fullName evidence="4">Glycosyltransferase RgtA/B/C/D-like domain-containing protein</fullName>
    </recommendedName>
</protein>